<dbReference type="PROSITE" id="PS51625">
    <property type="entry name" value="SAM_MT_TRMB"/>
    <property type="match status" value="1"/>
</dbReference>
<dbReference type="FunCoup" id="A0A1D2VEF1">
    <property type="interactions" value="542"/>
</dbReference>
<dbReference type="GO" id="GO:0008176">
    <property type="term" value="F:tRNA (guanine(46)-N7)-methyltransferase activity"/>
    <property type="evidence" value="ECO:0007669"/>
    <property type="project" value="UniProtKB-EC"/>
</dbReference>
<feature type="non-terminal residue" evidence="12">
    <location>
        <position position="285"/>
    </location>
</feature>
<keyword evidence="7" id="KW-0949">S-adenosyl-L-methionine</keyword>
<keyword evidence="10" id="KW-0539">Nucleus</keyword>
<evidence type="ECO:0000256" key="6">
    <source>
        <dbReference type="ARBA" id="ARBA00022679"/>
    </source>
</evidence>
<evidence type="ECO:0000313" key="12">
    <source>
        <dbReference type="EMBL" id="ODV59962.1"/>
    </source>
</evidence>
<dbReference type="InterPro" id="IPR029063">
    <property type="entry name" value="SAM-dependent_MTases_sf"/>
</dbReference>
<name>A0A1D2VEF1_9ASCO</name>
<sequence length="285" mass="33723">MTESKLIEVEAVDAKNQEPSSLHHKRKIYRQEQEKKRKVLKKVNFERNLAEIDINDGEIDLPRKKFYRQRAHSNPFSDHQLEYPVSPSHMDWSKLYPHYYDSTNNKMTREVTIADIGCGFGGLMIQLSSEFNSKLILGMEIRLQVTEYVEDRILALRTKHLNEPINNYQNISVLRGNAMKFLPNFFKKSQLEKIFFCFPDPHFKQRKHKARIISSTLLSEYAYCLKENDGIVYTITDVLDLHNWMVKHLDEHPLFQRLSKDWEDSDRCVQIMINSTEEGKKVERN</sequence>
<dbReference type="EMBL" id="KV454484">
    <property type="protein sequence ID" value="ODV59962.1"/>
    <property type="molecule type" value="Genomic_DNA"/>
</dbReference>
<evidence type="ECO:0000256" key="8">
    <source>
        <dbReference type="ARBA" id="ARBA00022694"/>
    </source>
</evidence>
<evidence type="ECO:0000256" key="3">
    <source>
        <dbReference type="ARBA" id="ARBA00011977"/>
    </source>
</evidence>
<dbReference type="RefSeq" id="XP_020046269.1">
    <property type="nucleotide sequence ID" value="XM_020193654.1"/>
</dbReference>
<dbReference type="NCBIfam" id="TIGR00091">
    <property type="entry name" value="tRNA (guanosine(46)-N7)-methyltransferase TrmB"/>
    <property type="match status" value="1"/>
</dbReference>
<dbReference type="HAMAP" id="MF_03055">
    <property type="entry name" value="tRNA_methyltr_TrmB_euk"/>
    <property type="match status" value="1"/>
</dbReference>
<dbReference type="InParanoid" id="A0A1D2VEF1"/>
<dbReference type="InterPro" id="IPR025763">
    <property type="entry name" value="Trm8_euk"/>
</dbReference>
<keyword evidence="9" id="KW-0694">RNA-binding</keyword>
<dbReference type="CDD" id="cd02440">
    <property type="entry name" value="AdoMet_MTases"/>
    <property type="match status" value="1"/>
</dbReference>
<evidence type="ECO:0000256" key="4">
    <source>
        <dbReference type="ARBA" id="ARBA00022555"/>
    </source>
</evidence>
<evidence type="ECO:0000256" key="7">
    <source>
        <dbReference type="ARBA" id="ARBA00022691"/>
    </source>
</evidence>
<keyword evidence="6" id="KW-0808">Transferase</keyword>
<keyword evidence="4" id="KW-0820">tRNA-binding</keyword>
<dbReference type="SUPFAM" id="SSF53335">
    <property type="entry name" value="S-adenosyl-L-methionine-dependent methyltransferases"/>
    <property type="match status" value="1"/>
</dbReference>
<organism evidence="12 13">
    <name type="scientific">Ascoidea rubescens DSM 1968</name>
    <dbReference type="NCBI Taxonomy" id="1344418"/>
    <lineage>
        <taxon>Eukaryota</taxon>
        <taxon>Fungi</taxon>
        <taxon>Dikarya</taxon>
        <taxon>Ascomycota</taxon>
        <taxon>Saccharomycotina</taxon>
        <taxon>Saccharomycetes</taxon>
        <taxon>Ascoideaceae</taxon>
        <taxon>Ascoidea</taxon>
    </lineage>
</organism>
<comment type="pathway">
    <text evidence="11">tRNA modification; N(7)-methylguanine-tRNA biosynthesis.</text>
</comment>
<evidence type="ECO:0000256" key="2">
    <source>
        <dbReference type="ARBA" id="ARBA00004123"/>
    </source>
</evidence>
<dbReference type="GO" id="GO:0005634">
    <property type="term" value="C:nucleus"/>
    <property type="evidence" value="ECO:0007669"/>
    <property type="project" value="UniProtKB-SubCell"/>
</dbReference>
<evidence type="ECO:0000256" key="1">
    <source>
        <dbReference type="ARBA" id="ARBA00000142"/>
    </source>
</evidence>
<evidence type="ECO:0000256" key="11">
    <source>
        <dbReference type="ARBA" id="ARBA00060552"/>
    </source>
</evidence>
<dbReference type="Pfam" id="PF02390">
    <property type="entry name" value="Methyltransf_4"/>
    <property type="match status" value="1"/>
</dbReference>
<dbReference type="GeneID" id="30967290"/>
<comment type="catalytic activity">
    <reaction evidence="1">
        <text>guanosine(46) in tRNA + S-adenosyl-L-methionine = N(7)-methylguanosine(46) in tRNA + S-adenosyl-L-homocysteine</text>
        <dbReference type="Rhea" id="RHEA:42708"/>
        <dbReference type="Rhea" id="RHEA-COMP:10188"/>
        <dbReference type="Rhea" id="RHEA-COMP:10189"/>
        <dbReference type="ChEBI" id="CHEBI:57856"/>
        <dbReference type="ChEBI" id="CHEBI:59789"/>
        <dbReference type="ChEBI" id="CHEBI:74269"/>
        <dbReference type="ChEBI" id="CHEBI:74480"/>
        <dbReference type="EC" id="2.1.1.33"/>
    </reaction>
</comment>
<dbReference type="EC" id="2.1.1.33" evidence="3"/>
<dbReference type="STRING" id="1344418.A0A1D2VEF1"/>
<keyword evidence="13" id="KW-1185">Reference proteome</keyword>
<dbReference type="Gene3D" id="3.40.50.150">
    <property type="entry name" value="Vaccinia Virus protein VP39"/>
    <property type="match status" value="1"/>
</dbReference>
<keyword evidence="5" id="KW-0489">Methyltransferase</keyword>
<evidence type="ECO:0000256" key="5">
    <source>
        <dbReference type="ARBA" id="ARBA00022603"/>
    </source>
</evidence>
<dbReference type="Proteomes" id="UP000095038">
    <property type="component" value="Unassembled WGS sequence"/>
</dbReference>
<dbReference type="FunFam" id="3.40.50.150:FF:000060">
    <property type="entry name" value="tRNA (guanine-N(7)-)-methyltransferase"/>
    <property type="match status" value="1"/>
</dbReference>
<dbReference type="OrthoDB" id="47276at2759"/>
<keyword evidence="8" id="KW-0819">tRNA processing</keyword>
<dbReference type="PANTHER" id="PTHR23417">
    <property type="entry name" value="3-DEOXY-D-MANNO-OCTULOSONIC-ACID TRANSFERASE/TRNA GUANINE-N 7 - -METHYLTRANSFERASE"/>
    <property type="match status" value="1"/>
</dbReference>
<dbReference type="PANTHER" id="PTHR23417:SF16">
    <property type="entry name" value="TRNA (GUANINE-N(7)-)-METHYLTRANSFERASE"/>
    <property type="match status" value="1"/>
</dbReference>
<gene>
    <name evidence="12" type="ORF">ASCRUDRAFT_76879</name>
</gene>
<protein>
    <recommendedName>
        <fullName evidence="3">tRNA (guanine(46)-N(7))-methyltransferase</fullName>
        <ecNumber evidence="3">2.1.1.33</ecNumber>
    </recommendedName>
</protein>
<dbReference type="GO" id="GO:0106143">
    <property type="term" value="C:tRNA (m7G46) methyltransferase complex"/>
    <property type="evidence" value="ECO:0007669"/>
    <property type="project" value="EnsemblFungi"/>
</dbReference>
<evidence type="ECO:0000256" key="9">
    <source>
        <dbReference type="ARBA" id="ARBA00022884"/>
    </source>
</evidence>
<dbReference type="AlphaFoldDB" id="A0A1D2VEF1"/>
<evidence type="ECO:0000256" key="10">
    <source>
        <dbReference type="ARBA" id="ARBA00023242"/>
    </source>
</evidence>
<proteinExistence type="inferred from homology"/>
<accession>A0A1D2VEF1</accession>
<comment type="subcellular location">
    <subcellularLocation>
        <location evidence="2">Nucleus</location>
    </subcellularLocation>
</comment>
<dbReference type="InterPro" id="IPR003358">
    <property type="entry name" value="tRNA_(Gua-N-7)_MeTrfase_Trmb"/>
</dbReference>
<reference evidence="13" key="1">
    <citation type="submission" date="2016-05" db="EMBL/GenBank/DDBJ databases">
        <title>Comparative genomics of biotechnologically important yeasts.</title>
        <authorList>
            <consortium name="DOE Joint Genome Institute"/>
            <person name="Riley R."/>
            <person name="Haridas S."/>
            <person name="Wolfe K.H."/>
            <person name="Lopes M.R."/>
            <person name="Hittinger C.T."/>
            <person name="Goker M."/>
            <person name="Salamov A."/>
            <person name="Wisecaver J."/>
            <person name="Long T.M."/>
            <person name="Aerts A.L."/>
            <person name="Barry K."/>
            <person name="Choi C."/>
            <person name="Clum A."/>
            <person name="Coughlan A.Y."/>
            <person name="Deshpande S."/>
            <person name="Douglass A.P."/>
            <person name="Hanson S.J."/>
            <person name="Klenk H.-P."/>
            <person name="Labutti K."/>
            <person name="Lapidus A."/>
            <person name="Lindquist E."/>
            <person name="Lipzen A."/>
            <person name="Meier-Kolthoff J.P."/>
            <person name="Ohm R.A."/>
            <person name="Otillar R.P."/>
            <person name="Pangilinan J."/>
            <person name="Peng Y."/>
            <person name="Rokas A."/>
            <person name="Rosa C.A."/>
            <person name="Scheuner C."/>
            <person name="Sibirny A.A."/>
            <person name="Slot J.C."/>
            <person name="Stielow J.B."/>
            <person name="Sun H."/>
            <person name="Kurtzman C.P."/>
            <person name="Blackwell M."/>
            <person name="Grigoriev I.V."/>
            <person name="Jeffries T.W."/>
        </authorList>
    </citation>
    <scope>NUCLEOTIDE SEQUENCE [LARGE SCALE GENOMIC DNA]</scope>
    <source>
        <strain evidence="13">DSM 1968</strain>
    </source>
</reference>
<evidence type="ECO:0000313" key="13">
    <source>
        <dbReference type="Proteomes" id="UP000095038"/>
    </source>
</evidence>
<dbReference type="GO" id="GO:0000049">
    <property type="term" value="F:tRNA binding"/>
    <property type="evidence" value="ECO:0007669"/>
    <property type="project" value="UniProtKB-KW"/>
</dbReference>